<evidence type="ECO:0000256" key="1">
    <source>
        <dbReference type="ARBA" id="ARBA00004123"/>
    </source>
</evidence>
<organism evidence="8">
    <name type="scientific">Anopheles atroparvus</name>
    <name type="common">European mosquito</name>
    <dbReference type="NCBI Taxonomy" id="41427"/>
    <lineage>
        <taxon>Eukaryota</taxon>
        <taxon>Metazoa</taxon>
        <taxon>Ecdysozoa</taxon>
        <taxon>Arthropoda</taxon>
        <taxon>Hexapoda</taxon>
        <taxon>Insecta</taxon>
        <taxon>Pterygota</taxon>
        <taxon>Neoptera</taxon>
        <taxon>Endopterygota</taxon>
        <taxon>Diptera</taxon>
        <taxon>Nematocera</taxon>
        <taxon>Culicoidea</taxon>
        <taxon>Culicidae</taxon>
        <taxon>Anophelinae</taxon>
        <taxon>Anopheles</taxon>
    </lineage>
</organism>
<dbReference type="SUPFAM" id="SSF46689">
    <property type="entry name" value="Homeodomain-like"/>
    <property type="match status" value="1"/>
</dbReference>
<dbReference type="PRINTS" id="PR00024">
    <property type="entry name" value="HOMEOBOX"/>
</dbReference>
<evidence type="ECO:0000256" key="2">
    <source>
        <dbReference type="ARBA" id="ARBA00023125"/>
    </source>
</evidence>
<keyword evidence="3 5" id="KW-0371">Homeobox</keyword>
<name>A0A182ISX4_ANOAO</name>
<comment type="subcellular location">
    <subcellularLocation>
        <location evidence="1 5 6">Nucleus</location>
    </subcellularLocation>
</comment>
<dbReference type="STRING" id="41427.A0A182ISX4"/>
<keyword evidence="4 5" id="KW-0539">Nucleus</keyword>
<evidence type="ECO:0000256" key="5">
    <source>
        <dbReference type="PROSITE-ProRule" id="PRU00108"/>
    </source>
</evidence>
<dbReference type="SMART" id="SM00389">
    <property type="entry name" value="HOX"/>
    <property type="match status" value="1"/>
</dbReference>
<evidence type="ECO:0000256" key="3">
    <source>
        <dbReference type="ARBA" id="ARBA00023155"/>
    </source>
</evidence>
<dbReference type="AlphaFoldDB" id="A0A182ISX4"/>
<keyword evidence="2 5" id="KW-0238">DNA-binding</keyword>
<sequence>MFSSIGELFGDPGVNEYNEYDATKLNDGKFWSTELVNIPFLDRSTNGSLLELEDSPPTYDEFYTSKLTPPLAHPVEVTGFFTTPTTVPQDCKTTVSSWQRTTGTAMHQPHTSDHIGSLTSGHRESVASGGATTIAGCGVATKRSRTAFTSSQLVELEKEFSSNRYLCRPRRIELTRKLALTERQIKIWFQNRRMKHKKESSNLKDVNRMKGPCHCAEGDSSMSPKMSSPSSPHRAHGNSVGDADRNGHQSIVNRLMAHSTYAPRIIGYSSNSGSVNPHQFTKEKQLQTIETLPNSAKQMYQYGRNSFESSNVAHAEPLPCDDLLDQSDLILSSDPDTDAELKDLESYALLPSIIQALESSILPLPSPTSSRTTSIDESLKETSQMTMILMAPPSSEPIADNPLNDAPSSFLVGTNQCAPRPTASSDRNIMGVSAPSVTIQWGNADHQKHHHTSHHLQQTLFAGDSNNNKSSNSFAPLSVGQQKHHVQQHIPSSIKQQHQHPVGVGVNVSLHATTMETAPTTTTTMPTNSSGNGGGCVFLDL</sequence>
<reference evidence="8" key="1">
    <citation type="submission" date="2022-08" db="UniProtKB">
        <authorList>
            <consortium name="EnsemblMetazoa"/>
        </authorList>
    </citation>
    <scope>IDENTIFICATION</scope>
    <source>
        <strain evidence="8">EBRO</strain>
    </source>
</reference>
<dbReference type="InterPro" id="IPR001356">
    <property type="entry name" value="HD"/>
</dbReference>
<dbReference type="PROSITE" id="PS50071">
    <property type="entry name" value="HOMEOBOX_2"/>
    <property type="match status" value="1"/>
</dbReference>
<dbReference type="Gene3D" id="1.10.10.60">
    <property type="entry name" value="Homeodomain-like"/>
    <property type="match status" value="1"/>
</dbReference>
<protein>
    <submittedName>
        <fullName evidence="8">Uncharacterized protein</fullName>
    </submittedName>
</protein>
<dbReference type="PANTHER" id="PTHR45664:SF12">
    <property type="entry name" value="PANCREAS_DUODENUM HOMEOBOX PROTEIN 1"/>
    <property type="match status" value="1"/>
</dbReference>
<feature type="compositionally biased region" description="Low complexity" evidence="7">
    <location>
        <begin position="220"/>
        <end position="232"/>
    </location>
</feature>
<dbReference type="EnsemblMetazoa" id="AATE004862-RA">
    <property type="protein sequence ID" value="AATE004862-PA.1"/>
    <property type="gene ID" value="AATE004862"/>
</dbReference>
<evidence type="ECO:0000256" key="4">
    <source>
        <dbReference type="ARBA" id="ARBA00023242"/>
    </source>
</evidence>
<dbReference type="GO" id="GO:0000981">
    <property type="term" value="F:DNA-binding transcription factor activity, RNA polymerase II-specific"/>
    <property type="evidence" value="ECO:0007669"/>
    <property type="project" value="TreeGrafter"/>
</dbReference>
<dbReference type="GO" id="GO:0000978">
    <property type="term" value="F:RNA polymerase II cis-regulatory region sequence-specific DNA binding"/>
    <property type="evidence" value="ECO:0007669"/>
    <property type="project" value="TreeGrafter"/>
</dbReference>
<dbReference type="InterPro" id="IPR009057">
    <property type="entry name" value="Homeodomain-like_sf"/>
</dbReference>
<feature type="region of interest" description="Disordered" evidence="7">
    <location>
        <begin position="215"/>
        <end position="246"/>
    </location>
</feature>
<evidence type="ECO:0000313" key="8">
    <source>
        <dbReference type="EnsemblMetazoa" id="AATE004862-PA.1"/>
    </source>
</evidence>
<dbReference type="VEuPathDB" id="VectorBase:AATE004862"/>
<dbReference type="Pfam" id="PF00046">
    <property type="entry name" value="Homeodomain"/>
    <property type="match status" value="1"/>
</dbReference>
<evidence type="ECO:0000256" key="7">
    <source>
        <dbReference type="SAM" id="MobiDB-lite"/>
    </source>
</evidence>
<dbReference type="CDD" id="cd00086">
    <property type="entry name" value="homeodomain"/>
    <property type="match status" value="1"/>
</dbReference>
<evidence type="ECO:0000256" key="6">
    <source>
        <dbReference type="RuleBase" id="RU000682"/>
    </source>
</evidence>
<dbReference type="GO" id="GO:0005634">
    <property type="term" value="C:nucleus"/>
    <property type="evidence" value="ECO:0007669"/>
    <property type="project" value="UniProtKB-SubCell"/>
</dbReference>
<accession>A0A182ISX4</accession>
<dbReference type="PANTHER" id="PTHR45664">
    <property type="entry name" value="PROTEIN ZERKNUELLT 1-RELATED"/>
    <property type="match status" value="1"/>
</dbReference>
<proteinExistence type="predicted"/>
<feature type="DNA-binding region" description="Homeobox" evidence="5">
    <location>
        <begin position="141"/>
        <end position="200"/>
    </location>
</feature>
<dbReference type="InterPro" id="IPR020479">
    <property type="entry name" value="HD_metazoa"/>
</dbReference>
<dbReference type="GO" id="GO:0009893">
    <property type="term" value="P:positive regulation of metabolic process"/>
    <property type="evidence" value="ECO:0007669"/>
    <property type="project" value="UniProtKB-ARBA"/>
</dbReference>